<keyword evidence="4" id="KW-1185">Reference proteome</keyword>
<dbReference type="PANTHER" id="PTHR42947">
    <property type="entry name" value="COB--COM HETERODISULFIDE REDUCTASE SUBUNIT B 1"/>
    <property type="match status" value="1"/>
</dbReference>
<proteinExistence type="predicted"/>
<protein>
    <submittedName>
        <fullName evidence="3">Heterodisulfide reductase subunit B</fullName>
    </submittedName>
</protein>
<feature type="domain" description="Cysteine-rich" evidence="2">
    <location>
        <begin position="4"/>
        <end position="87"/>
    </location>
</feature>
<dbReference type="OrthoDB" id="9777685at2"/>
<feature type="domain" description="Cysteine-rich" evidence="2">
    <location>
        <begin position="142"/>
        <end position="230"/>
    </location>
</feature>
<name>A0A3N1UHV8_9BACT</name>
<dbReference type="Pfam" id="PF02754">
    <property type="entry name" value="CCG"/>
    <property type="match status" value="2"/>
</dbReference>
<organism evidence="3 4">
    <name type="scientific">Desulfosoma caldarium</name>
    <dbReference type="NCBI Taxonomy" id="610254"/>
    <lineage>
        <taxon>Bacteria</taxon>
        <taxon>Pseudomonadati</taxon>
        <taxon>Thermodesulfobacteriota</taxon>
        <taxon>Syntrophobacteria</taxon>
        <taxon>Syntrophobacterales</taxon>
        <taxon>Syntrophobacteraceae</taxon>
        <taxon>Desulfosoma</taxon>
    </lineage>
</organism>
<dbReference type="Gene3D" id="1.20.1050.140">
    <property type="match status" value="1"/>
</dbReference>
<dbReference type="GO" id="GO:0016491">
    <property type="term" value="F:oxidoreductase activity"/>
    <property type="evidence" value="ECO:0007669"/>
    <property type="project" value="UniProtKB-KW"/>
</dbReference>
<accession>A0A3N1UHV8</accession>
<dbReference type="AlphaFoldDB" id="A0A3N1UHV8"/>
<dbReference type="EMBL" id="RJVA01000013">
    <property type="protein sequence ID" value="ROQ90844.1"/>
    <property type="molecule type" value="Genomic_DNA"/>
</dbReference>
<reference evidence="3 4" key="1">
    <citation type="submission" date="2018-11" db="EMBL/GenBank/DDBJ databases">
        <title>Genomic Encyclopedia of Type Strains, Phase IV (KMG-IV): sequencing the most valuable type-strain genomes for metagenomic binning, comparative biology and taxonomic classification.</title>
        <authorList>
            <person name="Goeker M."/>
        </authorList>
    </citation>
    <scope>NUCLEOTIDE SEQUENCE [LARGE SCALE GENOMIC DNA]</scope>
    <source>
        <strain evidence="3 4">DSM 22027</strain>
    </source>
</reference>
<dbReference type="InterPro" id="IPR004017">
    <property type="entry name" value="Cys_rich_dom"/>
</dbReference>
<evidence type="ECO:0000259" key="2">
    <source>
        <dbReference type="Pfam" id="PF02754"/>
    </source>
</evidence>
<keyword evidence="1" id="KW-0560">Oxidoreductase</keyword>
<sequence length="284" mass="31230">MFSVGYYPGCSLEGTARDYAASIEGVCRLLDIELVELDDWNCCGATAAHSLDHDLSVALPARNLHLARQQGLKDLTAPCALCYNRLKSAEKALKKKAAQAAGADEDPQVRVWDLVDYFSQPSIVREIERRLVRPLHGLRAVCYYGCMVNRPPKITDALAWENPTTMDRLLEAVGAEVLDWPFKTDCCGASHAVARPDLVSALVGKLLKRALDQGAHAVVVSCQMCHANLDLYQPRIVQQQGLASSLPVFYFTDLIGLALGETKARDWMKRHRVNGEPVLTSVGL</sequence>
<comment type="caution">
    <text evidence="3">The sequence shown here is derived from an EMBL/GenBank/DDBJ whole genome shotgun (WGS) entry which is preliminary data.</text>
</comment>
<dbReference type="PANTHER" id="PTHR42947:SF1">
    <property type="entry name" value="COB--COM HETERODISULFIDE REDUCTASE SUBUNIT B 1"/>
    <property type="match status" value="1"/>
</dbReference>
<dbReference type="InterPro" id="IPR051278">
    <property type="entry name" value="HdrB/HdrD_reductase"/>
</dbReference>
<evidence type="ECO:0000313" key="4">
    <source>
        <dbReference type="Proteomes" id="UP000276223"/>
    </source>
</evidence>
<dbReference type="Proteomes" id="UP000276223">
    <property type="component" value="Unassembled WGS sequence"/>
</dbReference>
<dbReference type="Gene3D" id="3.40.50.11810">
    <property type="match status" value="1"/>
</dbReference>
<evidence type="ECO:0000256" key="1">
    <source>
        <dbReference type="ARBA" id="ARBA00023002"/>
    </source>
</evidence>
<gene>
    <name evidence="3" type="ORF">EDC27_2099</name>
</gene>
<dbReference type="RefSeq" id="WP_123290585.1">
    <property type="nucleotide sequence ID" value="NZ_RJVA01000013.1"/>
</dbReference>
<evidence type="ECO:0000313" key="3">
    <source>
        <dbReference type="EMBL" id="ROQ90844.1"/>
    </source>
</evidence>